<evidence type="ECO:0000256" key="1">
    <source>
        <dbReference type="ARBA" id="ARBA00022801"/>
    </source>
</evidence>
<dbReference type="Proteomes" id="UP000244729">
    <property type="component" value="Chromosome"/>
</dbReference>
<gene>
    <name evidence="3" type="ORF">DCE93_00410</name>
</gene>
<reference evidence="3 4" key="1">
    <citation type="submission" date="2018-04" db="EMBL/GenBank/DDBJ databases">
        <authorList>
            <person name="Li J."/>
        </authorList>
    </citation>
    <scope>NUCLEOTIDE SEQUENCE [LARGE SCALE GENOMIC DNA]</scope>
    <source>
        <strain evidence="4">30A</strain>
    </source>
</reference>
<dbReference type="PANTHER" id="PTHR48081">
    <property type="entry name" value="AB HYDROLASE SUPERFAMILY PROTEIN C4A8.06C"/>
    <property type="match status" value="1"/>
</dbReference>
<dbReference type="SUPFAM" id="SSF53474">
    <property type="entry name" value="alpha/beta-Hydrolases"/>
    <property type="match status" value="1"/>
</dbReference>
<dbReference type="InterPro" id="IPR013094">
    <property type="entry name" value="AB_hydrolase_3"/>
</dbReference>
<organism evidence="3 4">
    <name type="scientific">Agromyces badenianii</name>
    <dbReference type="NCBI Taxonomy" id="2080742"/>
    <lineage>
        <taxon>Bacteria</taxon>
        <taxon>Bacillati</taxon>
        <taxon>Actinomycetota</taxon>
        <taxon>Actinomycetes</taxon>
        <taxon>Micrococcales</taxon>
        <taxon>Microbacteriaceae</taxon>
        <taxon>Agromyces</taxon>
    </lineage>
</organism>
<dbReference type="GO" id="GO:0016787">
    <property type="term" value="F:hydrolase activity"/>
    <property type="evidence" value="ECO:0007669"/>
    <property type="project" value="UniProtKB-KW"/>
</dbReference>
<dbReference type="Pfam" id="PF07859">
    <property type="entry name" value="Abhydrolase_3"/>
    <property type="match status" value="1"/>
</dbReference>
<sequence>MLRSTCPPAEAEPRVPVARSLRGALADLARTMPTDIATAVDIAAYRRAGAARGTTAEAVAARLGLTAEGHELEDGSAVTVFRGERVAARVVFLHGGGLIAGNRFDGVDVVARHADALDLEVWTVEYPLAPEHRLERMVETVIEAVVACADDGLPVVLAGQSGGGGLAAATAMECRDRGIPLVGQLLICPMLGREPTPAIRQFAQDPSWSELSNATAWAAVLAGSELVPPAERDDLAGLAPSFLDTGSAELFRDTIVGYAGGLWAHGCRAELHVWSGAFHGSDCAAESPVVSIEAHRARREWLRRLLTDEL</sequence>
<evidence type="ECO:0000313" key="3">
    <source>
        <dbReference type="EMBL" id="AWB94323.1"/>
    </source>
</evidence>
<dbReference type="PANTHER" id="PTHR48081:SF8">
    <property type="entry name" value="ALPHA_BETA HYDROLASE FOLD-3 DOMAIN-CONTAINING PROTEIN-RELATED"/>
    <property type="match status" value="1"/>
</dbReference>
<protein>
    <submittedName>
        <fullName evidence="3">Esterase</fullName>
    </submittedName>
</protein>
<dbReference type="AlphaFoldDB" id="A0A2S0WSK5"/>
<dbReference type="OrthoDB" id="9803828at2"/>
<keyword evidence="4" id="KW-1185">Reference proteome</keyword>
<evidence type="ECO:0000313" key="4">
    <source>
        <dbReference type="Proteomes" id="UP000244729"/>
    </source>
</evidence>
<dbReference type="KEGG" id="agm:DCE93_00410"/>
<proteinExistence type="predicted"/>
<keyword evidence="1" id="KW-0378">Hydrolase</keyword>
<dbReference type="Gene3D" id="3.40.50.1820">
    <property type="entry name" value="alpha/beta hydrolase"/>
    <property type="match status" value="1"/>
</dbReference>
<dbReference type="InterPro" id="IPR029058">
    <property type="entry name" value="AB_hydrolase_fold"/>
</dbReference>
<name>A0A2S0WSK5_9MICO</name>
<dbReference type="RefSeq" id="WP_108594150.1">
    <property type="nucleotide sequence ID" value="NZ_CP028913.1"/>
</dbReference>
<evidence type="ECO:0000259" key="2">
    <source>
        <dbReference type="Pfam" id="PF07859"/>
    </source>
</evidence>
<accession>A0A2S0WSK5</accession>
<dbReference type="InterPro" id="IPR050300">
    <property type="entry name" value="GDXG_lipolytic_enzyme"/>
</dbReference>
<dbReference type="EMBL" id="CP028913">
    <property type="protein sequence ID" value="AWB94323.1"/>
    <property type="molecule type" value="Genomic_DNA"/>
</dbReference>
<feature type="domain" description="Alpha/beta hydrolase fold-3" evidence="2">
    <location>
        <begin position="90"/>
        <end position="280"/>
    </location>
</feature>